<dbReference type="EMBL" id="JADKGY010000026">
    <property type="protein sequence ID" value="MBK9983808.1"/>
    <property type="molecule type" value="Genomic_DNA"/>
</dbReference>
<reference evidence="1 2" key="1">
    <citation type="submission" date="2020-10" db="EMBL/GenBank/DDBJ databases">
        <title>Connecting structure to function with the recovery of over 1000 high-quality activated sludge metagenome-assembled genomes encoding full-length rRNA genes using long-read sequencing.</title>
        <authorList>
            <person name="Singleton C.M."/>
            <person name="Petriglieri F."/>
            <person name="Kristensen J.M."/>
            <person name="Kirkegaard R.H."/>
            <person name="Michaelsen T.Y."/>
            <person name="Andersen M.H."/>
            <person name="Karst S.M."/>
            <person name="Dueholm M.S."/>
            <person name="Nielsen P.H."/>
            <person name="Albertsen M."/>
        </authorList>
    </citation>
    <scope>NUCLEOTIDE SEQUENCE [LARGE SCALE GENOMIC DNA]</scope>
    <source>
        <strain evidence="1">Ribe_18-Q3-R11-54_MAXAC.273</strain>
    </source>
</reference>
<dbReference type="AlphaFoldDB" id="A0A9D7SV62"/>
<organism evidence="1 2">
    <name type="scientific">Candidatus Opimibacter skivensis</name>
    <dbReference type="NCBI Taxonomy" id="2982028"/>
    <lineage>
        <taxon>Bacteria</taxon>
        <taxon>Pseudomonadati</taxon>
        <taxon>Bacteroidota</taxon>
        <taxon>Saprospiria</taxon>
        <taxon>Saprospirales</taxon>
        <taxon>Saprospiraceae</taxon>
        <taxon>Candidatus Opimibacter</taxon>
    </lineage>
</organism>
<comment type="caution">
    <text evidence="1">The sequence shown here is derived from an EMBL/GenBank/DDBJ whole genome shotgun (WGS) entry which is preliminary data.</text>
</comment>
<evidence type="ECO:0000313" key="2">
    <source>
        <dbReference type="Proteomes" id="UP000808337"/>
    </source>
</evidence>
<proteinExistence type="predicted"/>
<evidence type="ECO:0000313" key="1">
    <source>
        <dbReference type="EMBL" id="MBK9983808.1"/>
    </source>
</evidence>
<accession>A0A9D7SV62</accession>
<gene>
    <name evidence="1" type="ORF">IPP15_15805</name>
</gene>
<dbReference type="Proteomes" id="UP000808337">
    <property type="component" value="Unassembled WGS sequence"/>
</dbReference>
<protein>
    <submittedName>
        <fullName evidence="1">Uncharacterized protein</fullName>
    </submittedName>
</protein>
<sequence>MTSLNKAYQTGSRENKGSMARKDIESIFLSEKPGYLFRNGEIYWIKGIHTLNQPIISLGSSSSSSTNQKSKIVRVSWSLIDELMPATLESIHNVDGNVTWPSTLPVPFTWSDNEETGYLPLSAEFEKERFHFKALLIFSDPSGQKYEYIMEGYDSNVRLYRKYGD</sequence>
<name>A0A9D7SV62_9BACT</name>